<evidence type="ECO:0000256" key="3">
    <source>
        <dbReference type="ARBA" id="ARBA00004514"/>
    </source>
</evidence>
<keyword evidence="16 19" id="KW-0496">Mitochondrion</keyword>
<dbReference type="InterPro" id="IPR047535">
    <property type="entry name" value="RING-HC_RBR_parkin"/>
</dbReference>
<dbReference type="CDD" id="cd16627">
    <property type="entry name" value="RING-HC_RBR_parkin"/>
    <property type="match status" value="1"/>
</dbReference>
<dbReference type="GeneID" id="100368482"/>
<sequence length="436" mass="49709">MSTFSLQIQISTGDCLNVDVSDTWTIRKLKTEINKQVKEDTTSAPDPNRSDDHDGAAVWPNLRLVLSGRELHDEFTIQECNLRQHSIIHAIITVKNDKGIEKPSRKSYTSLESSISDHRPHFYVFCKMCADVRLGKLRVCCQQCQAATFIVEQDPTCWDDVLRPMRIHGTCQSDGCHGNTAEFYFKCASHKTSLMERAAVLYLIKTNTQHVSCITCTDTSDPVLIFPCQQSHAICIPCFTSYSSTKLNERQFIQTPQYGYTIGCVAGCENSFIQEIHHFRLMGQQQYEKYHRFATEECLLQSGDVLCPNAGCGEGLSIPDMQIRKIHCKTCKFLFCRHCLLEYHSGECYQQLENPSGGATAGDLIDPVQAERARWEREARETIRKTTKPCPKCKVPVERNSGCMHMACPRPNCNFEWCWICQKEWNLNCTADHWFG</sequence>
<keyword evidence="9 19" id="KW-0479">Metal-binding</keyword>
<dbReference type="SUPFAM" id="SSF57850">
    <property type="entry name" value="RING/U-box"/>
    <property type="match status" value="1"/>
</dbReference>
<evidence type="ECO:0000256" key="4">
    <source>
        <dbReference type="ARBA" id="ARBA00004906"/>
    </source>
</evidence>
<dbReference type="InterPro" id="IPR041565">
    <property type="entry name" value="Parkin_Znf-RING"/>
</dbReference>
<dbReference type="InterPro" id="IPR047536">
    <property type="entry name" value="Rcat_RBR_parkin"/>
</dbReference>
<comment type="catalytic activity">
    <reaction evidence="1 19">
        <text>[E2 ubiquitin-conjugating enzyme]-S-ubiquitinyl-L-cysteine + [acceptor protein]-L-lysine = [E2 ubiquitin-conjugating enzyme]-L-cysteine + [acceptor protein]-N(6)-ubiquitinyl-L-lysine.</text>
        <dbReference type="EC" id="2.3.2.31"/>
    </reaction>
</comment>
<evidence type="ECO:0000256" key="18">
    <source>
        <dbReference type="ARBA" id="ARBA00029536"/>
    </source>
</evidence>
<dbReference type="CDD" id="cd20357">
    <property type="entry name" value="Rcat_RBR_parkin"/>
    <property type="match status" value="1"/>
</dbReference>
<dbReference type="RefSeq" id="XP_006819221.1">
    <property type="nucleotide sequence ID" value="XM_006819158.1"/>
</dbReference>
<dbReference type="CDD" id="cd21382">
    <property type="entry name" value="RING0_parkin"/>
    <property type="match status" value="1"/>
</dbReference>
<evidence type="ECO:0000256" key="10">
    <source>
        <dbReference type="ARBA" id="ARBA00022737"/>
    </source>
</evidence>
<dbReference type="Gene3D" id="3.10.20.90">
    <property type="entry name" value="Phosphatidylinositol 3-kinase Catalytic Subunit, Chain A, domain 1"/>
    <property type="match status" value="1"/>
</dbReference>
<keyword evidence="22" id="KW-1185">Reference proteome</keyword>
<evidence type="ECO:0000256" key="6">
    <source>
        <dbReference type="ARBA" id="ARBA00022490"/>
    </source>
</evidence>
<dbReference type="InterPro" id="IPR031127">
    <property type="entry name" value="E3_UB_ligase_RBR"/>
</dbReference>
<evidence type="ECO:0000256" key="13">
    <source>
        <dbReference type="ARBA" id="ARBA00022833"/>
    </source>
</evidence>
<dbReference type="InterPro" id="IPR029071">
    <property type="entry name" value="Ubiquitin-like_domsf"/>
</dbReference>
<dbReference type="Gene3D" id="2.20.25.20">
    <property type="match status" value="1"/>
</dbReference>
<dbReference type="Pfam" id="PF17978">
    <property type="entry name" value="zf-RING_14"/>
    <property type="match status" value="1"/>
</dbReference>
<feature type="domain" description="RING-type" evidence="21">
    <location>
        <begin position="209"/>
        <end position="436"/>
    </location>
</feature>
<keyword evidence="15 19" id="KW-0072">Autophagy</keyword>
<protein>
    <recommendedName>
        <fullName evidence="18 19">E3 ubiquitin-protein ligase parkin</fullName>
        <ecNumber evidence="5 19">2.3.2.31</ecNumber>
    </recommendedName>
</protein>
<keyword evidence="11" id="KW-0863">Zinc-finger</keyword>
<dbReference type="InterPro" id="IPR047534">
    <property type="entry name" value="BRcat_RBR_parkin"/>
</dbReference>
<evidence type="ECO:0000256" key="7">
    <source>
        <dbReference type="ARBA" id="ARBA00022553"/>
    </source>
</evidence>
<name>A0ABM0MGT0_SACKO</name>
<dbReference type="EC" id="2.3.2.31" evidence="5 19"/>
<evidence type="ECO:0000259" key="20">
    <source>
        <dbReference type="PROSITE" id="PS50053"/>
    </source>
</evidence>
<dbReference type="Gene3D" id="1.20.120.1750">
    <property type="match status" value="1"/>
</dbReference>
<dbReference type="InterPro" id="IPR000626">
    <property type="entry name" value="Ubiquitin-like_dom"/>
</dbReference>
<evidence type="ECO:0000256" key="14">
    <source>
        <dbReference type="ARBA" id="ARBA00022843"/>
    </source>
</evidence>
<evidence type="ECO:0000256" key="8">
    <source>
        <dbReference type="ARBA" id="ARBA00022679"/>
    </source>
</evidence>
<dbReference type="PIRSF" id="PIRSF037880">
    <property type="entry name" value="Parkin"/>
    <property type="match status" value="1"/>
</dbReference>
<dbReference type="PROSITE" id="PS51873">
    <property type="entry name" value="TRIAD"/>
    <property type="match status" value="1"/>
</dbReference>
<evidence type="ECO:0000256" key="9">
    <source>
        <dbReference type="ARBA" id="ARBA00022723"/>
    </source>
</evidence>
<comment type="similarity">
    <text evidence="17 19">Belongs to the RBR family. Parkin subfamily.</text>
</comment>
<dbReference type="PANTHER" id="PTHR11685">
    <property type="entry name" value="RBR FAMILY RING FINGER AND IBR DOMAIN-CONTAINING"/>
    <property type="match status" value="1"/>
</dbReference>
<keyword evidence="13 19" id="KW-0862">Zinc</keyword>
<evidence type="ECO:0000256" key="17">
    <source>
        <dbReference type="ARBA" id="ARBA00029442"/>
    </source>
</evidence>
<dbReference type="Pfam" id="PF00240">
    <property type="entry name" value="ubiquitin"/>
    <property type="match status" value="1"/>
</dbReference>
<evidence type="ECO:0000256" key="15">
    <source>
        <dbReference type="ARBA" id="ARBA00023006"/>
    </source>
</evidence>
<dbReference type="PRINTS" id="PR01475">
    <property type="entry name" value="PARKIN"/>
</dbReference>
<dbReference type="SUPFAM" id="SSF54236">
    <property type="entry name" value="Ubiquitin-like"/>
    <property type="match status" value="1"/>
</dbReference>
<dbReference type="Pfam" id="PF22605">
    <property type="entry name" value="IBR_2"/>
    <property type="match status" value="1"/>
</dbReference>
<accession>A0ABM0MGT0</accession>
<dbReference type="InterPro" id="IPR041170">
    <property type="entry name" value="Znf-RING_14"/>
</dbReference>
<evidence type="ECO:0000256" key="12">
    <source>
        <dbReference type="ARBA" id="ARBA00022786"/>
    </source>
</evidence>
<dbReference type="PROSITE" id="PS50053">
    <property type="entry name" value="UBIQUITIN_2"/>
    <property type="match status" value="1"/>
</dbReference>
<dbReference type="Pfam" id="PF17976">
    <property type="entry name" value="zf-RING_12"/>
    <property type="match status" value="1"/>
</dbReference>
<comment type="function">
    <text evidence="19">Functions within a multiprotein E3 ubiquitin ligase complex, catalyzing the covalent attachment of ubiquitin moieties onto substrate proteins.</text>
</comment>
<dbReference type="SMART" id="SM00647">
    <property type="entry name" value="IBR"/>
    <property type="match status" value="2"/>
</dbReference>
<reference evidence="23" key="1">
    <citation type="submission" date="2025-08" db="UniProtKB">
        <authorList>
            <consortium name="RefSeq"/>
        </authorList>
    </citation>
    <scope>IDENTIFICATION</scope>
    <source>
        <tissue evidence="23">Testes</tissue>
    </source>
</reference>
<comment type="pathway">
    <text evidence="4 19">Protein modification; protein ubiquitination.</text>
</comment>
<evidence type="ECO:0000259" key="21">
    <source>
        <dbReference type="PROSITE" id="PS51873"/>
    </source>
</evidence>
<keyword evidence="7" id="KW-0597">Phosphoprotein</keyword>
<dbReference type="InterPro" id="IPR002867">
    <property type="entry name" value="IBR_dom"/>
</dbReference>
<evidence type="ECO:0000256" key="16">
    <source>
        <dbReference type="ARBA" id="ARBA00023128"/>
    </source>
</evidence>
<keyword evidence="12 19" id="KW-0833">Ubl conjugation pathway</keyword>
<evidence type="ECO:0000256" key="5">
    <source>
        <dbReference type="ARBA" id="ARBA00012251"/>
    </source>
</evidence>
<feature type="domain" description="Ubiquitin-like" evidence="20">
    <location>
        <begin position="4"/>
        <end position="97"/>
    </location>
</feature>
<dbReference type="Proteomes" id="UP000694865">
    <property type="component" value="Unplaced"/>
</dbReference>
<organism evidence="22 23">
    <name type="scientific">Saccoglossus kowalevskii</name>
    <name type="common">Acorn worm</name>
    <dbReference type="NCBI Taxonomy" id="10224"/>
    <lineage>
        <taxon>Eukaryota</taxon>
        <taxon>Metazoa</taxon>
        <taxon>Hemichordata</taxon>
        <taxon>Enteropneusta</taxon>
        <taxon>Harrimaniidae</taxon>
        <taxon>Saccoglossus</taxon>
    </lineage>
</organism>
<keyword evidence="14 19" id="KW-0832">Ubl conjugation</keyword>
<evidence type="ECO:0000313" key="23">
    <source>
        <dbReference type="RefSeq" id="XP_006819221.1"/>
    </source>
</evidence>
<comment type="subcellular location">
    <subcellularLocation>
        <location evidence="3">Cytoplasm</location>
        <location evidence="3">Cytosol</location>
    </subcellularLocation>
    <subcellularLocation>
        <location evidence="2 19">Mitochondrion</location>
    </subcellularLocation>
</comment>
<evidence type="ECO:0000313" key="22">
    <source>
        <dbReference type="Proteomes" id="UP000694865"/>
    </source>
</evidence>
<comment type="subunit">
    <text evidence="19">Forms an E3 ubiquitin ligase complex.</text>
</comment>
<keyword evidence="6" id="KW-0963">Cytoplasm</keyword>
<evidence type="ECO:0000256" key="19">
    <source>
        <dbReference type="PIRNR" id="PIRNR037880"/>
    </source>
</evidence>
<dbReference type="InterPro" id="IPR003977">
    <property type="entry name" value="Parkin"/>
</dbReference>
<evidence type="ECO:0000256" key="1">
    <source>
        <dbReference type="ARBA" id="ARBA00001798"/>
    </source>
</evidence>
<proteinExistence type="inferred from homology"/>
<gene>
    <name evidence="23" type="primary">LOC100368482</name>
</gene>
<evidence type="ECO:0000256" key="2">
    <source>
        <dbReference type="ARBA" id="ARBA00004173"/>
    </source>
</evidence>
<dbReference type="InterPro" id="IPR044066">
    <property type="entry name" value="TRIAD_supradom"/>
</dbReference>
<dbReference type="InterPro" id="IPR054694">
    <property type="entry name" value="Parkin-like_IBR"/>
</dbReference>
<keyword evidence="10" id="KW-0677">Repeat</keyword>
<dbReference type="CDD" id="cd20340">
    <property type="entry name" value="BRcat_RBR_parkin"/>
    <property type="match status" value="1"/>
</dbReference>
<evidence type="ECO:0000256" key="11">
    <source>
        <dbReference type="ARBA" id="ARBA00022771"/>
    </source>
</evidence>
<keyword evidence="8" id="KW-0808">Transferase</keyword>